<dbReference type="InterPro" id="IPR027304">
    <property type="entry name" value="Trigger_fact/SurA_dom_sf"/>
</dbReference>
<feature type="region of interest" description="Disordered" evidence="12">
    <location>
        <begin position="282"/>
        <end position="313"/>
    </location>
</feature>
<dbReference type="InterPro" id="IPR000297">
    <property type="entry name" value="PPIase_PpiC"/>
</dbReference>
<feature type="domain" description="PpiC" evidence="14">
    <location>
        <begin position="138"/>
        <end position="228"/>
    </location>
</feature>
<protein>
    <recommendedName>
        <fullName evidence="11">Foldase protein PrsA</fullName>
        <ecNumber evidence="11">5.2.1.8</ecNumber>
    </recommendedName>
</protein>
<evidence type="ECO:0000256" key="11">
    <source>
        <dbReference type="HAMAP-Rule" id="MF_01145"/>
    </source>
</evidence>
<dbReference type="HAMAP" id="MF_01145">
    <property type="entry name" value="Foldase_PrsA"/>
    <property type="match status" value="1"/>
</dbReference>
<dbReference type="InterPro" id="IPR050245">
    <property type="entry name" value="PrsA_foldase"/>
</dbReference>
<evidence type="ECO:0000313" key="15">
    <source>
        <dbReference type="EMBL" id="MBD7908947.1"/>
    </source>
</evidence>
<dbReference type="SUPFAM" id="SSF109998">
    <property type="entry name" value="Triger factor/SurA peptide-binding domain-like"/>
    <property type="match status" value="1"/>
</dbReference>
<evidence type="ECO:0000256" key="13">
    <source>
        <dbReference type="SAM" id="SignalP"/>
    </source>
</evidence>
<keyword evidence="16" id="KW-1185">Reference proteome</keyword>
<feature type="compositionally biased region" description="Acidic residues" evidence="12">
    <location>
        <begin position="301"/>
        <end position="313"/>
    </location>
</feature>
<dbReference type="GO" id="GO:0016853">
    <property type="term" value="F:isomerase activity"/>
    <property type="evidence" value="ECO:0007669"/>
    <property type="project" value="UniProtKB-KW"/>
</dbReference>
<evidence type="ECO:0000256" key="2">
    <source>
        <dbReference type="ARBA" id="ARBA00004193"/>
    </source>
</evidence>
<evidence type="ECO:0000256" key="10">
    <source>
        <dbReference type="ARBA" id="ARBA00023288"/>
    </source>
</evidence>
<evidence type="ECO:0000256" key="7">
    <source>
        <dbReference type="ARBA" id="ARBA00023136"/>
    </source>
</evidence>
<sequence length="313" mass="34823">MKKTVLSFTLAASVLALPACSGNASDDEAIVTSKDGDITKSEFYQEMKDSVGEQALQMMVIEKVLESKYDVSDKDVQAEYDDVKKQLGDNFDQYLAQQQQTADGFKKAIKLNKLQEAALTDGIKVSDEELNKYLEQKNTEVKASHILVEDEEKAKEVKKKADAGEDFAKLAKEYSTEEGADESGGELGWFGEGKMVQEFWDAAVAMEKGTISEPVQSEFGYHIIKLEDKRKVDDKEPTKEEKEKAKQELKLAKADTSTIVDKVAKLMKDADVKVKDKELKSAMDMFNQSNPEAKEDGTDAPADDEADVEDEKK</sequence>
<accession>A0ABR8PLA9</accession>
<dbReference type="Pfam" id="PF13616">
    <property type="entry name" value="Rotamase_3"/>
    <property type="match status" value="1"/>
</dbReference>
<keyword evidence="4 11" id="KW-1003">Cell membrane</keyword>
<proteinExistence type="inferred from homology"/>
<keyword evidence="10" id="KW-0449">Lipoprotein</keyword>
<keyword evidence="8" id="KW-0564">Palmitate</keyword>
<evidence type="ECO:0000256" key="9">
    <source>
        <dbReference type="ARBA" id="ARBA00023235"/>
    </source>
</evidence>
<evidence type="ECO:0000256" key="8">
    <source>
        <dbReference type="ARBA" id="ARBA00023139"/>
    </source>
</evidence>
<organism evidence="15 16">
    <name type="scientific">Sporosarcina gallistercoris</name>
    <dbReference type="NCBI Taxonomy" id="2762245"/>
    <lineage>
        <taxon>Bacteria</taxon>
        <taxon>Bacillati</taxon>
        <taxon>Bacillota</taxon>
        <taxon>Bacilli</taxon>
        <taxon>Bacillales</taxon>
        <taxon>Caryophanaceae</taxon>
        <taxon>Sporosarcina</taxon>
    </lineage>
</organism>
<feature type="region of interest" description="Disordered" evidence="12">
    <location>
        <begin position="230"/>
        <end position="249"/>
    </location>
</feature>
<dbReference type="Proteomes" id="UP000659496">
    <property type="component" value="Unassembled WGS sequence"/>
</dbReference>
<evidence type="ECO:0000256" key="5">
    <source>
        <dbReference type="ARBA" id="ARBA00022729"/>
    </source>
</evidence>
<evidence type="ECO:0000259" key="14">
    <source>
        <dbReference type="PROSITE" id="PS50198"/>
    </source>
</evidence>
<reference evidence="15 16" key="1">
    <citation type="submission" date="2020-08" db="EMBL/GenBank/DDBJ databases">
        <title>A Genomic Blueprint of the Chicken Gut Microbiome.</title>
        <authorList>
            <person name="Gilroy R."/>
            <person name="Ravi A."/>
            <person name="Getino M."/>
            <person name="Pursley I."/>
            <person name="Horton D.L."/>
            <person name="Alikhan N.-F."/>
            <person name="Baker D."/>
            <person name="Gharbi K."/>
            <person name="Hall N."/>
            <person name="Watson M."/>
            <person name="Adriaenssens E.M."/>
            <person name="Foster-Nyarko E."/>
            <person name="Jarju S."/>
            <person name="Secka A."/>
            <person name="Antonio M."/>
            <person name="Oren A."/>
            <person name="Chaudhuri R."/>
            <person name="La Ragione R.M."/>
            <person name="Hildebrand F."/>
            <person name="Pallen M.J."/>
        </authorList>
    </citation>
    <scope>NUCLEOTIDE SEQUENCE [LARGE SCALE GENOMIC DNA]</scope>
    <source>
        <strain evidence="15 16">Sa3CUA8</strain>
    </source>
</reference>
<evidence type="ECO:0000256" key="6">
    <source>
        <dbReference type="ARBA" id="ARBA00023110"/>
    </source>
</evidence>
<comment type="caution">
    <text evidence="15">The sequence shown here is derived from an EMBL/GenBank/DDBJ whole genome shotgun (WGS) entry which is preliminary data.</text>
</comment>
<comment type="subcellular location">
    <subcellularLocation>
        <location evidence="2">Cell membrane</location>
        <topology evidence="2">Lipid-anchor</topology>
    </subcellularLocation>
</comment>
<dbReference type="PANTHER" id="PTHR47245">
    <property type="entry name" value="PEPTIDYLPROLYL ISOMERASE"/>
    <property type="match status" value="1"/>
</dbReference>
<gene>
    <name evidence="11" type="primary">prsA</name>
    <name evidence="15" type="ORF">H9659_11450</name>
</gene>
<dbReference type="PROSITE" id="PS50198">
    <property type="entry name" value="PPIC_PPIASE_2"/>
    <property type="match status" value="1"/>
</dbReference>
<keyword evidence="7 11" id="KW-0472">Membrane</keyword>
<comment type="similarity">
    <text evidence="3 11">Belongs to the PrsA family.</text>
</comment>
<evidence type="ECO:0000256" key="1">
    <source>
        <dbReference type="ARBA" id="ARBA00000971"/>
    </source>
</evidence>
<dbReference type="SUPFAM" id="SSF54534">
    <property type="entry name" value="FKBP-like"/>
    <property type="match status" value="1"/>
</dbReference>
<keyword evidence="5 11" id="KW-0732">Signal</keyword>
<dbReference type="InterPro" id="IPR023059">
    <property type="entry name" value="Foldase_PrsA"/>
</dbReference>
<feature type="chain" id="PRO_5047249267" description="Foldase protein PrsA" evidence="13">
    <location>
        <begin position="25"/>
        <end position="313"/>
    </location>
</feature>
<dbReference type="EMBL" id="JACSQY010000008">
    <property type="protein sequence ID" value="MBD7908947.1"/>
    <property type="molecule type" value="Genomic_DNA"/>
</dbReference>
<dbReference type="RefSeq" id="WP_191690583.1">
    <property type="nucleotide sequence ID" value="NZ_JACSQY010000008.1"/>
</dbReference>
<dbReference type="Gene3D" id="3.10.50.40">
    <property type="match status" value="1"/>
</dbReference>
<evidence type="ECO:0000256" key="12">
    <source>
        <dbReference type="SAM" id="MobiDB-lite"/>
    </source>
</evidence>
<evidence type="ECO:0000313" key="16">
    <source>
        <dbReference type="Proteomes" id="UP000659496"/>
    </source>
</evidence>
<comment type="function">
    <text evidence="11">Plays a major role in protein secretion by helping the post-translocational extracellular folding of several secreted proteins.</text>
</comment>
<feature type="signal peptide" evidence="13">
    <location>
        <begin position="1"/>
        <end position="24"/>
    </location>
</feature>
<comment type="catalytic activity">
    <reaction evidence="1 11">
        <text>[protein]-peptidylproline (omega=180) = [protein]-peptidylproline (omega=0)</text>
        <dbReference type="Rhea" id="RHEA:16237"/>
        <dbReference type="Rhea" id="RHEA-COMP:10747"/>
        <dbReference type="Rhea" id="RHEA-COMP:10748"/>
        <dbReference type="ChEBI" id="CHEBI:83833"/>
        <dbReference type="ChEBI" id="CHEBI:83834"/>
        <dbReference type="EC" id="5.2.1.8"/>
    </reaction>
</comment>
<dbReference type="PANTHER" id="PTHR47245:SF1">
    <property type="entry name" value="FOLDASE PROTEIN PRSA"/>
    <property type="match status" value="1"/>
</dbReference>
<evidence type="ECO:0000256" key="4">
    <source>
        <dbReference type="ARBA" id="ARBA00022475"/>
    </source>
</evidence>
<dbReference type="EC" id="5.2.1.8" evidence="11"/>
<keyword evidence="9 11" id="KW-0413">Isomerase</keyword>
<keyword evidence="6 11" id="KW-0697">Rotamase</keyword>
<evidence type="ECO:0000256" key="3">
    <source>
        <dbReference type="ARBA" id="ARBA00006071"/>
    </source>
</evidence>
<name>A0ABR8PLA9_9BACL</name>
<dbReference type="InterPro" id="IPR046357">
    <property type="entry name" value="PPIase_dom_sf"/>
</dbReference>